<evidence type="ECO:0000313" key="2">
    <source>
        <dbReference type="Proteomes" id="UP001281147"/>
    </source>
</evidence>
<sequence>MLMMELQATYQSPNASHTFSARPSSLPSGEEARDVKAKTAYLSALRSNLGQMQGEVNAFLTKKMEDEKAAEAAKANGKMTQEEKAEELYGEEDAEDDS</sequence>
<dbReference type="EMBL" id="JAUTXU010000016">
    <property type="protein sequence ID" value="KAK3721701.1"/>
    <property type="molecule type" value="Genomic_DNA"/>
</dbReference>
<keyword evidence="2" id="KW-1185">Reference proteome</keyword>
<accession>A0ACC3NS74</accession>
<protein>
    <submittedName>
        <fullName evidence="1">Uncharacterized protein</fullName>
    </submittedName>
</protein>
<evidence type="ECO:0000313" key="1">
    <source>
        <dbReference type="EMBL" id="KAK3721701.1"/>
    </source>
</evidence>
<organism evidence="1 2">
    <name type="scientific">Vermiconidia calcicola</name>
    <dbReference type="NCBI Taxonomy" id="1690605"/>
    <lineage>
        <taxon>Eukaryota</taxon>
        <taxon>Fungi</taxon>
        <taxon>Dikarya</taxon>
        <taxon>Ascomycota</taxon>
        <taxon>Pezizomycotina</taxon>
        <taxon>Dothideomycetes</taxon>
        <taxon>Dothideomycetidae</taxon>
        <taxon>Mycosphaerellales</taxon>
        <taxon>Extremaceae</taxon>
        <taxon>Vermiconidia</taxon>
    </lineage>
</organism>
<comment type="caution">
    <text evidence="1">The sequence shown here is derived from an EMBL/GenBank/DDBJ whole genome shotgun (WGS) entry which is preliminary data.</text>
</comment>
<gene>
    <name evidence="1" type="ORF">LTR37_002866</name>
</gene>
<dbReference type="Proteomes" id="UP001281147">
    <property type="component" value="Unassembled WGS sequence"/>
</dbReference>
<reference evidence="1" key="1">
    <citation type="submission" date="2023-07" db="EMBL/GenBank/DDBJ databases">
        <title>Black Yeasts Isolated from many extreme environments.</title>
        <authorList>
            <person name="Coleine C."/>
            <person name="Stajich J.E."/>
            <person name="Selbmann L."/>
        </authorList>
    </citation>
    <scope>NUCLEOTIDE SEQUENCE</scope>
    <source>
        <strain evidence="1">CCFEE 5714</strain>
    </source>
</reference>
<name>A0ACC3NS74_9PEZI</name>
<proteinExistence type="predicted"/>